<comment type="similarity">
    <text evidence="1">Belongs to the aspartyl/asparaginyl beta-hydroxylase family.</text>
</comment>
<dbReference type="Proteomes" id="UP000000759">
    <property type="component" value="Chromosome 18"/>
</dbReference>
<dbReference type="InParanoid" id="B7G839"/>
<evidence type="ECO:0000313" key="3">
    <source>
        <dbReference type="EMBL" id="EEC45471.1"/>
    </source>
</evidence>
<dbReference type="EMBL" id="CM000620">
    <property type="protein sequence ID" value="EEC45471.1"/>
    <property type="molecule type" value="Genomic_DNA"/>
</dbReference>
<dbReference type="HOGENOM" id="CLU_691632_0_0_1"/>
<reference evidence="3 4" key="1">
    <citation type="journal article" date="2008" name="Nature">
        <title>The Phaeodactylum genome reveals the evolutionary history of diatom genomes.</title>
        <authorList>
            <person name="Bowler C."/>
            <person name="Allen A.E."/>
            <person name="Badger J.H."/>
            <person name="Grimwood J."/>
            <person name="Jabbari K."/>
            <person name="Kuo A."/>
            <person name="Maheswari U."/>
            <person name="Martens C."/>
            <person name="Maumus F."/>
            <person name="Otillar R.P."/>
            <person name="Rayko E."/>
            <person name="Salamov A."/>
            <person name="Vandepoele K."/>
            <person name="Beszteri B."/>
            <person name="Gruber A."/>
            <person name="Heijde M."/>
            <person name="Katinka M."/>
            <person name="Mock T."/>
            <person name="Valentin K."/>
            <person name="Verret F."/>
            <person name="Berges J.A."/>
            <person name="Brownlee C."/>
            <person name="Cadoret J.P."/>
            <person name="Chiovitti A."/>
            <person name="Choi C.J."/>
            <person name="Coesel S."/>
            <person name="De Martino A."/>
            <person name="Detter J.C."/>
            <person name="Durkin C."/>
            <person name="Falciatore A."/>
            <person name="Fournet J."/>
            <person name="Haruta M."/>
            <person name="Huysman M.J."/>
            <person name="Jenkins B.D."/>
            <person name="Jiroutova K."/>
            <person name="Jorgensen R.E."/>
            <person name="Joubert Y."/>
            <person name="Kaplan A."/>
            <person name="Kroger N."/>
            <person name="Kroth P.G."/>
            <person name="La Roche J."/>
            <person name="Lindquist E."/>
            <person name="Lommer M."/>
            <person name="Martin-Jezequel V."/>
            <person name="Lopez P.J."/>
            <person name="Lucas S."/>
            <person name="Mangogna M."/>
            <person name="McGinnis K."/>
            <person name="Medlin L.K."/>
            <person name="Montsant A."/>
            <person name="Oudot-Le Secq M.P."/>
            <person name="Napoli C."/>
            <person name="Obornik M."/>
            <person name="Parker M.S."/>
            <person name="Petit J.L."/>
            <person name="Porcel B.M."/>
            <person name="Poulsen N."/>
            <person name="Robison M."/>
            <person name="Rychlewski L."/>
            <person name="Rynearson T.A."/>
            <person name="Schmutz J."/>
            <person name="Shapiro H."/>
            <person name="Siaut M."/>
            <person name="Stanley M."/>
            <person name="Sussman M.R."/>
            <person name="Taylor A.R."/>
            <person name="Vardi A."/>
            <person name="von Dassow P."/>
            <person name="Vyverman W."/>
            <person name="Willis A."/>
            <person name="Wyrwicz L.S."/>
            <person name="Rokhsar D.S."/>
            <person name="Weissenbach J."/>
            <person name="Armbrust E.V."/>
            <person name="Green B.R."/>
            <person name="Van de Peer Y."/>
            <person name="Grigoriev I.V."/>
        </authorList>
    </citation>
    <scope>NUCLEOTIDE SEQUENCE [LARGE SCALE GENOMIC DNA]</scope>
    <source>
        <strain evidence="3 4">CCAP 1055/1</strain>
    </source>
</reference>
<feature type="domain" description="Aspartyl/asparaginy/proline hydroxylase" evidence="2">
    <location>
        <begin position="173"/>
        <end position="308"/>
    </location>
</feature>
<dbReference type="Gene3D" id="2.60.120.330">
    <property type="entry name" value="B-lactam Antibiotic, Isopenicillin N Synthase, Chain"/>
    <property type="match status" value="1"/>
</dbReference>
<sequence length="399" mass="45017">MLADRNNATRRKPLNSGKIMKIPFLSFVVFLPLAASFSSRATEYSTSVYYDQSNVRDAIDQGCYESSTFWSQLDVCLPRWRTDKDLEGFQGFCYNLRNERPGTEVMLDNGQQLLTQYMFPGIGPADGVVRTAYPATEYAELQRLQKRLARDVMRSGQRELEILLEAKPLVSDDDDFAGIDENDGDTWQRAAWYGWQFLSLRGASTLMPGTTKALKKAMGKSGPAHRFVGLARQKQNCTGIEHSDGRNYMLSTLTPLQCAEGRGIVVDGIETRIVQGGTPVILYNTFRHHVFNHGTEDRHCLMSECWHPALTLKERDALATLFAAKDRFTVQELALAPWGFDDESLEFALRSGSVSNLDFWKDFGYDRELAKATELFKEGKLRKGSNKRKGTKKPKGFGQ</sequence>
<dbReference type="AlphaFoldDB" id="B7G839"/>
<dbReference type="KEGG" id="pti:PHATRDRAFT_48685"/>
<dbReference type="RefSeq" id="XP_002183253.1">
    <property type="nucleotide sequence ID" value="XM_002183217.1"/>
</dbReference>
<dbReference type="PaxDb" id="2850-Phatr48685"/>
<dbReference type="OrthoDB" id="202322at2759"/>
<dbReference type="GeneID" id="7194916"/>
<protein>
    <recommendedName>
        <fullName evidence="2">Aspartyl/asparaginy/proline hydroxylase domain-containing protein</fullName>
    </recommendedName>
</protein>
<dbReference type="Pfam" id="PF05118">
    <property type="entry name" value="Asp_Arg_Hydrox"/>
    <property type="match status" value="1"/>
</dbReference>
<evidence type="ECO:0000313" key="4">
    <source>
        <dbReference type="Proteomes" id="UP000000759"/>
    </source>
</evidence>
<keyword evidence="4" id="KW-1185">Reference proteome</keyword>
<accession>B7G839</accession>
<evidence type="ECO:0000259" key="2">
    <source>
        <dbReference type="Pfam" id="PF05118"/>
    </source>
</evidence>
<dbReference type="InterPro" id="IPR027443">
    <property type="entry name" value="IPNS-like_sf"/>
</dbReference>
<proteinExistence type="inferred from homology"/>
<organism evidence="3 4">
    <name type="scientific">Phaeodactylum tricornutum (strain CCAP 1055/1)</name>
    <dbReference type="NCBI Taxonomy" id="556484"/>
    <lineage>
        <taxon>Eukaryota</taxon>
        <taxon>Sar</taxon>
        <taxon>Stramenopiles</taxon>
        <taxon>Ochrophyta</taxon>
        <taxon>Bacillariophyta</taxon>
        <taxon>Bacillariophyceae</taxon>
        <taxon>Bacillariophycidae</taxon>
        <taxon>Naviculales</taxon>
        <taxon>Phaeodactylaceae</taxon>
        <taxon>Phaeodactylum</taxon>
    </lineage>
</organism>
<reference evidence="4" key="2">
    <citation type="submission" date="2008-08" db="EMBL/GenBank/DDBJ databases">
        <authorList>
            <consortium name="Diatom Consortium"/>
            <person name="Grigoriev I."/>
            <person name="Grimwood J."/>
            <person name="Kuo A."/>
            <person name="Otillar R.P."/>
            <person name="Salamov A."/>
            <person name="Detter J.C."/>
            <person name="Lindquist E."/>
            <person name="Shapiro H."/>
            <person name="Lucas S."/>
            <person name="Glavina del Rio T."/>
            <person name="Pitluck S."/>
            <person name="Rokhsar D."/>
            <person name="Bowler C."/>
        </authorList>
    </citation>
    <scope>GENOME REANNOTATION</scope>
    <source>
        <strain evidence="4">CCAP 1055/1</strain>
    </source>
</reference>
<gene>
    <name evidence="3" type="ORF">PHATRDRAFT_48685</name>
</gene>
<evidence type="ECO:0000256" key="1">
    <source>
        <dbReference type="ARBA" id="ARBA00007730"/>
    </source>
</evidence>
<dbReference type="InterPro" id="IPR007803">
    <property type="entry name" value="Asp/Arg/Pro-Hydrxlase"/>
</dbReference>
<name>B7G839_PHATC</name>